<accession>A0A1X0QM58</accession>
<sequence length="69" mass="8070">MKRLAEKAAKAHARKAYKVYADDEKTLFLYYLKFKLYKATAAGRMACITVKFAFQNYIGHYKDVLNKQL</sequence>
<dbReference type="Proteomes" id="UP000242414">
    <property type="component" value="Unassembled WGS sequence"/>
</dbReference>
<gene>
    <name evidence="1" type="ORF">BCV72DRAFT_310588</name>
</gene>
<name>A0A1X0QM58_RHIZD</name>
<evidence type="ECO:0000313" key="1">
    <source>
        <dbReference type="EMBL" id="ORE00838.1"/>
    </source>
</evidence>
<proteinExistence type="predicted"/>
<organism evidence="1">
    <name type="scientific">Rhizopus microsporus var. microsporus</name>
    <dbReference type="NCBI Taxonomy" id="86635"/>
    <lineage>
        <taxon>Eukaryota</taxon>
        <taxon>Fungi</taxon>
        <taxon>Fungi incertae sedis</taxon>
        <taxon>Mucoromycota</taxon>
        <taxon>Mucoromycotina</taxon>
        <taxon>Mucoromycetes</taxon>
        <taxon>Mucorales</taxon>
        <taxon>Mucorineae</taxon>
        <taxon>Rhizopodaceae</taxon>
        <taxon>Rhizopus</taxon>
    </lineage>
</organism>
<protein>
    <submittedName>
        <fullName evidence="1">Uncharacterized protein</fullName>
    </submittedName>
</protein>
<dbReference type="EMBL" id="KV922253">
    <property type="protein sequence ID" value="ORE00838.1"/>
    <property type="molecule type" value="Genomic_DNA"/>
</dbReference>
<dbReference type="VEuPathDB" id="FungiDB:BCV72DRAFT_310588"/>
<dbReference type="AlphaFoldDB" id="A0A1X0QM58"/>
<reference evidence="1" key="1">
    <citation type="journal article" date="2016" name="Proc. Natl. Acad. Sci. U.S.A.">
        <title>Lipid metabolic changes in an early divergent fungus govern the establishment of a mutualistic symbiosis with endobacteria.</title>
        <authorList>
            <person name="Lastovetsky O.A."/>
            <person name="Gaspar M.L."/>
            <person name="Mondo S.J."/>
            <person name="LaButti K.M."/>
            <person name="Sandor L."/>
            <person name="Grigoriev I.V."/>
            <person name="Henry S.A."/>
            <person name="Pawlowska T.E."/>
        </authorList>
    </citation>
    <scope>NUCLEOTIDE SEQUENCE [LARGE SCALE GENOMIC DNA]</scope>
    <source>
        <strain evidence="1">ATCC 52814</strain>
    </source>
</reference>